<evidence type="ECO:0000313" key="1">
    <source>
        <dbReference type="EMBL" id="CAA9335972.1"/>
    </source>
</evidence>
<accession>A0A6J4LLH1</accession>
<sequence length="54" mass="5581">CQTIGSIAWASLSSCGQSAARRRATSGSLRELDVRCSCSSFSSPFSSAPSPARV</sequence>
<protein>
    <submittedName>
        <fullName evidence="1">Uncharacterized protein</fullName>
    </submittedName>
</protein>
<gene>
    <name evidence="1" type="ORF">AVDCRST_MAG68-3364</name>
</gene>
<dbReference type="AlphaFoldDB" id="A0A6J4LLH1"/>
<organism evidence="1">
    <name type="scientific">uncultured Gemmatimonadota bacterium</name>
    <dbReference type="NCBI Taxonomy" id="203437"/>
    <lineage>
        <taxon>Bacteria</taxon>
        <taxon>Pseudomonadati</taxon>
        <taxon>Gemmatimonadota</taxon>
        <taxon>environmental samples</taxon>
    </lineage>
</organism>
<proteinExistence type="predicted"/>
<reference evidence="1" key="1">
    <citation type="submission" date="2020-02" db="EMBL/GenBank/DDBJ databases">
        <authorList>
            <person name="Meier V. D."/>
        </authorList>
    </citation>
    <scope>NUCLEOTIDE SEQUENCE</scope>
    <source>
        <strain evidence="1">AVDCRST_MAG68</strain>
    </source>
</reference>
<dbReference type="EMBL" id="CADCTW010000133">
    <property type="protein sequence ID" value="CAA9335972.1"/>
    <property type="molecule type" value="Genomic_DNA"/>
</dbReference>
<name>A0A6J4LLH1_9BACT</name>
<feature type="non-terminal residue" evidence="1">
    <location>
        <position position="1"/>
    </location>
</feature>
<feature type="non-terminal residue" evidence="1">
    <location>
        <position position="54"/>
    </location>
</feature>